<protein>
    <submittedName>
        <fullName evidence="1">Molybdopterin synthase sulfur carrier subunit</fullName>
    </submittedName>
</protein>
<dbReference type="EMBL" id="QGLT01000003">
    <property type="protein sequence ID" value="PXZ00213.1"/>
    <property type="molecule type" value="Genomic_DNA"/>
</dbReference>
<reference evidence="1 2" key="1">
    <citation type="submission" date="2018-05" db="EMBL/GenBank/DDBJ databases">
        <title>Reference genomes for bee gut microbiota database.</title>
        <authorList>
            <person name="Ellegaard K.M."/>
        </authorList>
    </citation>
    <scope>NUCLEOTIDE SEQUENCE [LARGE SCALE GENOMIC DNA]</scope>
    <source>
        <strain evidence="1 2">ESL0284</strain>
    </source>
</reference>
<sequence length="82" mass="9472">MIKIRYFGFLKDILQIEEEEITWDNGNSQDLLNFLRSRNASWSDALAEENIFRLAINQRIIYQPTPLHPDDEVAILPPVTGG</sequence>
<organism evidence="1 2">
    <name type="scientific">Commensalibacter melissae</name>
    <dbReference type="NCBI Taxonomy" id="2070537"/>
    <lineage>
        <taxon>Bacteria</taxon>
        <taxon>Pseudomonadati</taxon>
        <taxon>Pseudomonadota</taxon>
        <taxon>Alphaproteobacteria</taxon>
        <taxon>Acetobacterales</taxon>
        <taxon>Acetobacteraceae</taxon>
    </lineage>
</organism>
<dbReference type="InterPro" id="IPR016155">
    <property type="entry name" value="Mopterin_synth/thiamin_S_b"/>
</dbReference>
<dbReference type="OrthoDB" id="9800712at2"/>
<dbReference type="GeneID" id="83703662"/>
<dbReference type="Pfam" id="PF02597">
    <property type="entry name" value="ThiS"/>
    <property type="match status" value="1"/>
</dbReference>
<dbReference type="RefSeq" id="WP_110439136.1">
    <property type="nucleotide sequence ID" value="NZ_CP033087.1"/>
</dbReference>
<gene>
    <name evidence="1" type="ORF">DK869_06140</name>
</gene>
<accession>A0A318MY12</accession>
<dbReference type="CDD" id="cd00754">
    <property type="entry name" value="Ubl_MoaD"/>
    <property type="match status" value="1"/>
</dbReference>
<comment type="caution">
    <text evidence="1">The sequence shown here is derived from an EMBL/GenBank/DDBJ whole genome shotgun (WGS) entry which is preliminary data.</text>
</comment>
<evidence type="ECO:0000313" key="1">
    <source>
        <dbReference type="EMBL" id="PXZ00213.1"/>
    </source>
</evidence>
<keyword evidence="2" id="KW-1185">Reference proteome</keyword>
<name>A0A318MY12_9PROT</name>
<dbReference type="AlphaFoldDB" id="A0A318MY12"/>
<proteinExistence type="predicted"/>
<dbReference type="InterPro" id="IPR012675">
    <property type="entry name" value="Beta-grasp_dom_sf"/>
</dbReference>
<dbReference type="Proteomes" id="UP000247565">
    <property type="component" value="Unassembled WGS sequence"/>
</dbReference>
<dbReference type="Gene3D" id="3.10.20.30">
    <property type="match status" value="1"/>
</dbReference>
<dbReference type="SUPFAM" id="SSF54285">
    <property type="entry name" value="MoaD/ThiS"/>
    <property type="match status" value="1"/>
</dbReference>
<evidence type="ECO:0000313" key="2">
    <source>
        <dbReference type="Proteomes" id="UP000247565"/>
    </source>
</evidence>
<dbReference type="InterPro" id="IPR003749">
    <property type="entry name" value="ThiS/MoaD-like"/>
</dbReference>